<reference evidence="2" key="1">
    <citation type="submission" date="2019-11" db="EMBL/GenBank/DDBJ databases">
        <title>The nuclear and mitochondrial genomes of Frieseomelitta varia - a highly eusocial stingless bee (Meliponini) with a permanently sterile worker caste.</title>
        <authorList>
            <person name="Freitas F.C.P."/>
            <person name="Lourenco A.P."/>
            <person name="Nunes F.M.F."/>
            <person name="Paschoal A.R."/>
            <person name="Abreu F.C.P."/>
            <person name="Barbin F.O."/>
            <person name="Bataglia L."/>
            <person name="Cardoso-Junior C.A.M."/>
            <person name="Cervoni M.S."/>
            <person name="Silva S.R."/>
            <person name="Dalarmi F."/>
            <person name="Del Lama M.A."/>
            <person name="Depintor T.S."/>
            <person name="Ferreira K.M."/>
            <person name="Goria P.S."/>
            <person name="Jaskot M.C."/>
            <person name="Lago D.C."/>
            <person name="Luna-Lucena D."/>
            <person name="Moda L.M."/>
            <person name="Nascimento L."/>
            <person name="Pedrino M."/>
            <person name="Rabico F.O."/>
            <person name="Sanches F.C."/>
            <person name="Santos D.E."/>
            <person name="Santos C.G."/>
            <person name="Vieira J."/>
            <person name="Lopes T.F."/>
            <person name="Barchuk A.R."/>
            <person name="Hartfelder K."/>
            <person name="Simoes Z.L.P."/>
            <person name="Bitondi M.M.G."/>
            <person name="Pinheiro D.G."/>
        </authorList>
    </citation>
    <scope>NUCLEOTIDE SEQUENCE</scope>
    <source>
        <strain evidence="2">USP_RPSP 00005682</strain>
        <tissue evidence="2">Whole individual</tissue>
    </source>
</reference>
<feature type="compositionally biased region" description="Low complexity" evidence="1">
    <location>
        <begin position="629"/>
        <end position="638"/>
    </location>
</feature>
<dbReference type="Proteomes" id="UP000655588">
    <property type="component" value="Unassembled WGS sequence"/>
</dbReference>
<feature type="region of interest" description="Disordered" evidence="1">
    <location>
        <begin position="591"/>
        <end position="610"/>
    </location>
</feature>
<comment type="caution">
    <text evidence="2">The sequence shown here is derived from an EMBL/GenBank/DDBJ whole genome shotgun (WGS) entry which is preliminary data.</text>
</comment>
<feature type="region of interest" description="Disordered" evidence="1">
    <location>
        <begin position="690"/>
        <end position="731"/>
    </location>
</feature>
<organism evidence="2 3">
    <name type="scientific">Frieseomelitta varia</name>
    <dbReference type="NCBI Taxonomy" id="561572"/>
    <lineage>
        <taxon>Eukaryota</taxon>
        <taxon>Metazoa</taxon>
        <taxon>Ecdysozoa</taxon>
        <taxon>Arthropoda</taxon>
        <taxon>Hexapoda</taxon>
        <taxon>Insecta</taxon>
        <taxon>Pterygota</taxon>
        <taxon>Neoptera</taxon>
        <taxon>Endopterygota</taxon>
        <taxon>Hymenoptera</taxon>
        <taxon>Apocrita</taxon>
        <taxon>Aculeata</taxon>
        <taxon>Apoidea</taxon>
        <taxon>Anthophila</taxon>
        <taxon>Apidae</taxon>
        <taxon>Frieseomelitta</taxon>
    </lineage>
</organism>
<feature type="region of interest" description="Disordered" evidence="1">
    <location>
        <begin position="542"/>
        <end position="583"/>
    </location>
</feature>
<accession>A0A833VUB6</accession>
<keyword evidence="3" id="KW-1185">Reference proteome</keyword>
<feature type="region of interest" description="Disordered" evidence="1">
    <location>
        <begin position="615"/>
        <end position="667"/>
    </location>
</feature>
<feature type="compositionally biased region" description="Polar residues" evidence="1">
    <location>
        <begin position="698"/>
        <end position="731"/>
    </location>
</feature>
<feature type="compositionally biased region" description="Basic and acidic residues" evidence="1">
    <location>
        <begin position="193"/>
        <end position="205"/>
    </location>
</feature>
<dbReference type="AlphaFoldDB" id="A0A833VUB6"/>
<proteinExistence type="predicted"/>
<name>A0A833VUB6_9HYME</name>
<feature type="compositionally biased region" description="Basic and acidic residues" evidence="1">
    <location>
        <begin position="298"/>
        <end position="317"/>
    </location>
</feature>
<evidence type="ECO:0000256" key="1">
    <source>
        <dbReference type="SAM" id="MobiDB-lite"/>
    </source>
</evidence>
<feature type="compositionally biased region" description="Low complexity" evidence="1">
    <location>
        <begin position="318"/>
        <end position="328"/>
    </location>
</feature>
<protein>
    <submittedName>
        <fullName evidence="2">Uncharacterized protein</fullName>
    </submittedName>
</protein>
<feature type="compositionally biased region" description="Basic and acidic residues" evidence="1">
    <location>
        <begin position="387"/>
        <end position="399"/>
    </location>
</feature>
<evidence type="ECO:0000313" key="2">
    <source>
        <dbReference type="EMBL" id="KAF3420374.1"/>
    </source>
</evidence>
<feature type="region of interest" description="Disordered" evidence="1">
    <location>
        <begin position="298"/>
        <end position="328"/>
    </location>
</feature>
<evidence type="ECO:0000313" key="3">
    <source>
        <dbReference type="Proteomes" id="UP000655588"/>
    </source>
</evidence>
<sequence length="731" mass="83408">MLHAESSLSVRYADEKEIRKTNGMFSWLKDIFRPGSKSKFYLNHSFPKKNFSRLVALNLIINQIYVKHKKLTISQELRFLKVQKLELITLTEAKNVESRKIDAIEKSCESPRLRKCSTEIVDVSNLGLKLHENKDSTWAVWNDVVDNANPKRNYQSPFARHDLLTLTDLLSCPNRRIVSYAPRNTRPPIREPNMPEKREKKDDKKDKKKKKPVIRMESGSSSGYQNESNAKVTGLHDNMDVNFRWDIRVPEESDTSHQSVLKENLSKDMRQIENVNTNEDVNAAQAMRNLQLMMSSAKDTEVKKDDTTELSGEKNKLSDTTTTDASTNTNEAANLKDSLKKILKTSPTLMKETSVDEDYDVPSNASFDAEIDAWKDLVLKSKMPADPSKEDTVNSERQSEMLSIRPEPPEPKLDVQAVPSSSDEAAAEEEGAEHAREFKGNAAGMDVKRASNPTDFQKVDSKKFHTGPSCFSRRKSRSPFSSWILNSLDNDVNFSTDAESSWGNIQRTVSEGASEINREQLKNENNFVKSEGVEENVANAVISKRQQSDKEVSLNRPQSTNLDTNDDSASASSQSDSRKYETDEYLKAQTDNCQSNFDYANPYEDDFYPGYESMSLESTAEQPSERNENSSNEQQQQISHKEMKFVKEMEQPENRGEHTADDNYIKVPGDPYPYSREHFNKWRWYENYGIGPPKTEEVSNSPIDNSNTSVKVDTQQPIRKMSQYSRFQEKC</sequence>
<feature type="region of interest" description="Disordered" evidence="1">
    <location>
        <begin position="382"/>
        <end position="478"/>
    </location>
</feature>
<gene>
    <name evidence="2" type="ORF">E2986_12000</name>
</gene>
<feature type="region of interest" description="Disordered" evidence="1">
    <location>
        <begin position="179"/>
        <end position="229"/>
    </location>
</feature>
<feature type="compositionally biased region" description="Polar residues" evidence="1">
    <location>
        <begin position="218"/>
        <end position="229"/>
    </location>
</feature>
<dbReference type="EMBL" id="WNWW01000960">
    <property type="protein sequence ID" value="KAF3420374.1"/>
    <property type="molecule type" value="Genomic_DNA"/>
</dbReference>
<feature type="compositionally biased region" description="Basic and acidic residues" evidence="1">
    <location>
        <begin position="639"/>
        <end position="664"/>
    </location>
</feature>